<dbReference type="EMBL" id="QJSW01000011">
    <property type="protein sequence ID" value="PYE47739.1"/>
    <property type="molecule type" value="Genomic_DNA"/>
</dbReference>
<organism evidence="2 4">
    <name type="scientific">Paenibacillus barcinonensis</name>
    <dbReference type="NCBI Taxonomy" id="198119"/>
    <lineage>
        <taxon>Bacteria</taxon>
        <taxon>Bacillati</taxon>
        <taxon>Bacillota</taxon>
        <taxon>Bacilli</taxon>
        <taxon>Bacillales</taxon>
        <taxon>Paenibacillaceae</taxon>
        <taxon>Paenibacillus</taxon>
    </lineage>
</organism>
<evidence type="ECO:0000313" key="3">
    <source>
        <dbReference type="EMBL" id="QKS59141.1"/>
    </source>
</evidence>
<reference evidence="2 4" key="1">
    <citation type="submission" date="2018-06" db="EMBL/GenBank/DDBJ databases">
        <title>Genomic Encyclopedia of Type Strains, Phase III (KMG-III): the genomes of soil and plant-associated and newly described type strains.</title>
        <authorList>
            <person name="Whitman W."/>
        </authorList>
    </citation>
    <scope>NUCLEOTIDE SEQUENCE [LARGE SCALE GENOMIC DNA]</scope>
    <source>
        <strain evidence="2 4">CECT 7022</strain>
    </source>
</reference>
<dbReference type="InterPro" id="IPR032710">
    <property type="entry name" value="NTF2-like_dom_sf"/>
</dbReference>
<dbReference type="OrthoDB" id="9152983at2"/>
<dbReference type="Proteomes" id="UP000247790">
    <property type="component" value="Unassembled WGS sequence"/>
</dbReference>
<dbReference type="RefSeq" id="WP_110897675.1">
    <property type="nucleotide sequence ID" value="NZ_CP054614.1"/>
</dbReference>
<proteinExistence type="predicted"/>
<protein>
    <submittedName>
        <fullName evidence="2">Ketosteroid isomerase-like protein</fullName>
    </submittedName>
    <submittedName>
        <fullName evidence="3">Nuclear transport factor 2 family protein</fullName>
    </submittedName>
</protein>
<evidence type="ECO:0000313" key="2">
    <source>
        <dbReference type="EMBL" id="PYE47739.1"/>
    </source>
</evidence>
<dbReference type="AlphaFoldDB" id="A0A2V4V5L4"/>
<name>A0A2V4V5L4_PAEBA</name>
<dbReference type="InterPro" id="IPR037401">
    <property type="entry name" value="SnoaL-like"/>
</dbReference>
<dbReference type="Gene3D" id="3.10.450.50">
    <property type="match status" value="1"/>
</dbReference>
<reference evidence="3 5" key="2">
    <citation type="submission" date="2020-06" db="EMBL/GenBank/DDBJ databases">
        <title>Complete genome of Paenibacillus barcinonensis KACC11450.</title>
        <authorList>
            <person name="Kim M."/>
            <person name="Park Y.-J."/>
            <person name="Shin J.-H."/>
        </authorList>
    </citation>
    <scope>NUCLEOTIDE SEQUENCE [LARGE SCALE GENOMIC DNA]</scope>
    <source>
        <strain evidence="3 5">KACC11450</strain>
    </source>
</reference>
<sequence>MGYEQALRAYIEATNTHQFDQVSRLLAPNALYWFTGTSCTTLAEIRAYFENAWDTVKHEVYRAEDVQWIAVDRHQAVCTYTYHWEGYVRGDYASGQGRATNVFVQKAEGDWKLVHEHLSAGK</sequence>
<evidence type="ECO:0000313" key="4">
    <source>
        <dbReference type="Proteomes" id="UP000247790"/>
    </source>
</evidence>
<dbReference type="GO" id="GO:0016853">
    <property type="term" value="F:isomerase activity"/>
    <property type="evidence" value="ECO:0007669"/>
    <property type="project" value="UniProtKB-KW"/>
</dbReference>
<evidence type="ECO:0000259" key="1">
    <source>
        <dbReference type="Pfam" id="PF13474"/>
    </source>
</evidence>
<evidence type="ECO:0000313" key="5">
    <source>
        <dbReference type="Proteomes" id="UP000509327"/>
    </source>
</evidence>
<dbReference type="Pfam" id="PF13474">
    <property type="entry name" value="SnoaL_3"/>
    <property type="match status" value="1"/>
</dbReference>
<dbReference type="EMBL" id="CP054614">
    <property type="protein sequence ID" value="QKS59141.1"/>
    <property type="molecule type" value="Genomic_DNA"/>
</dbReference>
<dbReference type="Proteomes" id="UP000509327">
    <property type="component" value="Chromosome"/>
</dbReference>
<gene>
    <name evidence="2" type="ORF">DFQ00_11138</name>
    <name evidence="3" type="ORF">HUB98_25035</name>
</gene>
<dbReference type="SUPFAM" id="SSF54427">
    <property type="entry name" value="NTF2-like"/>
    <property type="match status" value="1"/>
</dbReference>
<feature type="domain" description="SnoaL-like" evidence="1">
    <location>
        <begin position="4"/>
        <end position="120"/>
    </location>
</feature>
<keyword evidence="5" id="KW-1185">Reference proteome</keyword>
<keyword evidence="2" id="KW-0413">Isomerase</keyword>
<accession>A0A2V4V5L4</accession>